<feature type="domain" description="Transposase putative helix-turn-helix" evidence="1">
    <location>
        <begin position="1"/>
        <end position="46"/>
    </location>
</feature>
<organism evidence="2">
    <name type="scientific">mine drainage metagenome</name>
    <dbReference type="NCBI Taxonomy" id="410659"/>
    <lineage>
        <taxon>unclassified sequences</taxon>
        <taxon>metagenomes</taxon>
        <taxon>ecological metagenomes</taxon>
    </lineage>
</organism>
<accession>T1BJM0</accession>
<name>T1BJM0_9ZZZZ</name>
<evidence type="ECO:0000313" key="2">
    <source>
        <dbReference type="EMBL" id="EQD73156.1"/>
    </source>
</evidence>
<evidence type="ECO:0000259" key="1">
    <source>
        <dbReference type="Pfam" id="PF12323"/>
    </source>
</evidence>
<comment type="caution">
    <text evidence="2">The sequence shown here is derived from an EMBL/GenBank/DDBJ whole genome shotgun (WGS) entry which is preliminary data.</text>
</comment>
<gene>
    <name evidence="2" type="ORF">B1B_03364</name>
</gene>
<proteinExistence type="predicted"/>
<reference evidence="2" key="2">
    <citation type="journal article" date="2014" name="ISME J.">
        <title>Microbial stratification in low pH oxic and suboxic macroscopic growths along an acid mine drainage.</title>
        <authorList>
            <person name="Mendez-Garcia C."/>
            <person name="Mesa V."/>
            <person name="Sprenger R.R."/>
            <person name="Richter M."/>
            <person name="Diez M.S."/>
            <person name="Solano J."/>
            <person name="Bargiela R."/>
            <person name="Golyshina O.V."/>
            <person name="Manteca A."/>
            <person name="Ramos J.L."/>
            <person name="Gallego J.R."/>
            <person name="Llorente I."/>
            <person name="Martins Dos Santos V.A."/>
            <person name="Jensen O.N."/>
            <person name="Pelaez A.I."/>
            <person name="Sanchez J."/>
            <person name="Ferrer M."/>
        </authorList>
    </citation>
    <scope>NUCLEOTIDE SEQUENCE</scope>
</reference>
<feature type="non-terminal residue" evidence="2">
    <location>
        <position position="152"/>
    </location>
</feature>
<dbReference type="Pfam" id="PF12323">
    <property type="entry name" value="HTH_OrfB_IS605"/>
    <property type="match status" value="1"/>
</dbReference>
<dbReference type="EMBL" id="AUZY01002067">
    <property type="protein sequence ID" value="EQD73156.1"/>
    <property type="molecule type" value="Genomic_DNA"/>
</dbReference>
<dbReference type="InterPro" id="IPR021027">
    <property type="entry name" value="Transposase_put_HTH"/>
</dbReference>
<protein>
    <submittedName>
        <fullName evidence="2">Transposase IS605 OrfB family</fullName>
    </submittedName>
</protein>
<sequence>MYQPYKYRLYPFPNQERELLRQFDELRFLWNHALEQRQDAWRKEKKSLSYINQFRDLARWRAHDKDGIGRVYGHVAQATLARLDDAFKHFFRRVKDGGPPGFPHFRREVTSLTYPDSNGSAALVPGRNGTRRLHLAMLGDLPVKISREPPGG</sequence>
<dbReference type="AlphaFoldDB" id="T1BJM0"/>
<reference evidence="2" key="1">
    <citation type="submission" date="2013-08" db="EMBL/GenBank/DDBJ databases">
        <authorList>
            <person name="Mendez C."/>
            <person name="Richter M."/>
            <person name="Ferrer M."/>
            <person name="Sanchez J."/>
        </authorList>
    </citation>
    <scope>NUCLEOTIDE SEQUENCE</scope>
</reference>